<reference evidence="7 8" key="1">
    <citation type="journal article" date="2016" name="Nat. Commun.">
        <title>Thousands of microbial genomes shed light on interconnected biogeochemical processes in an aquifer system.</title>
        <authorList>
            <person name="Anantharaman K."/>
            <person name="Brown C.T."/>
            <person name="Hug L.A."/>
            <person name="Sharon I."/>
            <person name="Castelle C.J."/>
            <person name="Probst A.J."/>
            <person name="Thomas B.C."/>
            <person name="Singh A."/>
            <person name="Wilkins M.J."/>
            <person name="Karaoz U."/>
            <person name="Brodie E.L."/>
            <person name="Williams K.H."/>
            <person name="Hubbard S.S."/>
            <person name="Banfield J.F."/>
        </authorList>
    </citation>
    <scope>NUCLEOTIDE SEQUENCE [LARGE SCALE GENOMIC DNA]</scope>
</reference>
<dbReference type="GO" id="GO:0016887">
    <property type="term" value="F:ATP hydrolysis activity"/>
    <property type="evidence" value="ECO:0007669"/>
    <property type="project" value="InterPro"/>
</dbReference>
<evidence type="ECO:0000256" key="1">
    <source>
        <dbReference type="ARBA" id="ARBA00004413"/>
    </source>
</evidence>
<dbReference type="InterPro" id="IPR005894">
    <property type="entry name" value="DrrA"/>
</dbReference>
<name>A0A1G1Z5V2_9BACT</name>
<dbReference type="SUPFAM" id="SSF52540">
    <property type="entry name" value="P-loop containing nucleoside triphosphate hydrolases"/>
    <property type="match status" value="1"/>
</dbReference>
<comment type="similarity">
    <text evidence="5">Belongs to the ABC transporter superfamily. Drug exporter-1 (DrugE1) (TC 3.A.1.105) family.</text>
</comment>
<evidence type="ECO:0000313" key="8">
    <source>
        <dbReference type="Proteomes" id="UP000178515"/>
    </source>
</evidence>
<keyword evidence="3" id="KW-0547">Nucleotide-binding</keyword>
<dbReference type="EMBL" id="MHIX01000005">
    <property type="protein sequence ID" value="OGY59995.1"/>
    <property type="molecule type" value="Genomic_DNA"/>
</dbReference>
<dbReference type="AlphaFoldDB" id="A0A1G1Z5V2"/>
<protein>
    <submittedName>
        <fullName evidence="7">Multidrug ABC transporter ATP-binding protein</fullName>
    </submittedName>
</protein>
<dbReference type="GO" id="GO:0005886">
    <property type="term" value="C:plasma membrane"/>
    <property type="evidence" value="ECO:0007669"/>
    <property type="project" value="UniProtKB-SubCell"/>
</dbReference>
<comment type="subcellular location">
    <subcellularLocation>
        <location evidence="1">Cell membrane</location>
        <topology evidence="1">Peripheral membrane protein</topology>
        <orientation evidence="1">Cytoplasmic side</orientation>
    </subcellularLocation>
</comment>
<evidence type="ECO:0000256" key="4">
    <source>
        <dbReference type="ARBA" id="ARBA00022840"/>
    </source>
</evidence>
<dbReference type="GO" id="GO:1900753">
    <property type="term" value="P:doxorubicin transport"/>
    <property type="evidence" value="ECO:0007669"/>
    <property type="project" value="InterPro"/>
</dbReference>
<proteinExistence type="inferred from homology"/>
<sequence>MIEAKQLVRNFNGLRALDRISFSIEKGEIFGFLGPNGAGKTTTIKILTTLLKPSGGYVHVNGFDPTTQAMEIRKSLGVVFQEPSLDDDLTAYENLDLHGLLYKMPTELRRRRVAEMLMFFELWQRRNDAVKYFSGGMKRRLEIARGLLHHPAILFMDEPTIGLDPQTRNHIWTYLKQLNKEEGITIFFTTHYLEEAEKIASRIAIIDHGRIVAQGTVAEIKKQTKRAETLEEAFLILTGHGMREEALLGVSRNHMNWEKQSGQGL</sequence>
<gene>
    <name evidence="7" type="ORF">A3F24_01455</name>
</gene>
<dbReference type="GO" id="GO:0005524">
    <property type="term" value="F:ATP binding"/>
    <property type="evidence" value="ECO:0007669"/>
    <property type="project" value="UniProtKB-KW"/>
</dbReference>
<keyword evidence="2" id="KW-0813">Transport</keyword>
<evidence type="ECO:0000313" key="7">
    <source>
        <dbReference type="EMBL" id="OGY59995.1"/>
    </source>
</evidence>
<comment type="caution">
    <text evidence="7">The sequence shown here is derived from an EMBL/GenBank/DDBJ whole genome shotgun (WGS) entry which is preliminary data.</text>
</comment>
<dbReference type="InterPro" id="IPR027417">
    <property type="entry name" value="P-loop_NTPase"/>
</dbReference>
<dbReference type="InterPro" id="IPR003439">
    <property type="entry name" value="ABC_transporter-like_ATP-bd"/>
</dbReference>
<dbReference type="Proteomes" id="UP000178515">
    <property type="component" value="Unassembled WGS sequence"/>
</dbReference>
<keyword evidence="4 7" id="KW-0067">ATP-binding</keyword>
<dbReference type="InterPro" id="IPR050763">
    <property type="entry name" value="ABC_transporter_ATP-binding"/>
</dbReference>
<dbReference type="PANTHER" id="PTHR42711">
    <property type="entry name" value="ABC TRANSPORTER ATP-BINDING PROTEIN"/>
    <property type="match status" value="1"/>
</dbReference>
<dbReference type="Pfam" id="PF00005">
    <property type="entry name" value="ABC_tran"/>
    <property type="match status" value="1"/>
</dbReference>
<dbReference type="PANTHER" id="PTHR42711:SF5">
    <property type="entry name" value="ABC TRANSPORTER ATP-BINDING PROTEIN NATA"/>
    <property type="match status" value="1"/>
</dbReference>
<evidence type="ECO:0000256" key="3">
    <source>
        <dbReference type="ARBA" id="ARBA00022741"/>
    </source>
</evidence>
<evidence type="ECO:0000256" key="5">
    <source>
        <dbReference type="ARBA" id="ARBA00049985"/>
    </source>
</evidence>
<dbReference type="Gene3D" id="3.40.50.300">
    <property type="entry name" value="P-loop containing nucleotide triphosphate hydrolases"/>
    <property type="match status" value="1"/>
</dbReference>
<dbReference type="SMART" id="SM00382">
    <property type="entry name" value="AAA"/>
    <property type="match status" value="1"/>
</dbReference>
<dbReference type="InterPro" id="IPR003593">
    <property type="entry name" value="AAA+_ATPase"/>
</dbReference>
<organism evidence="7 8">
    <name type="scientific">Candidatus Colwellbacteria bacterium RIFCSPHIGHO2_12_FULL_44_17</name>
    <dbReference type="NCBI Taxonomy" id="1797689"/>
    <lineage>
        <taxon>Bacteria</taxon>
        <taxon>Candidatus Colwelliibacteriota</taxon>
    </lineage>
</organism>
<accession>A0A1G1Z5V2</accession>
<feature type="domain" description="ABC transporter" evidence="6">
    <location>
        <begin position="2"/>
        <end position="233"/>
    </location>
</feature>
<dbReference type="NCBIfam" id="TIGR01188">
    <property type="entry name" value="drrA"/>
    <property type="match status" value="1"/>
</dbReference>
<dbReference type="InterPro" id="IPR017871">
    <property type="entry name" value="ABC_transporter-like_CS"/>
</dbReference>
<evidence type="ECO:0000259" key="6">
    <source>
        <dbReference type="PROSITE" id="PS50893"/>
    </source>
</evidence>
<dbReference type="PROSITE" id="PS50893">
    <property type="entry name" value="ABC_TRANSPORTER_2"/>
    <property type="match status" value="1"/>
</dbReference>
<dbReference type="GO" id="GO:0043215">
    <property type="term" value="P:daunorubicin transport"/>
    <property type="evidence" value="ECO:0007669"/>
    <property type="project" value="InterPro"/>
</dbReference>
<evidence type="ECO:0000256" key="2">
    <source>
        <dbReference type="ARBA" id="ARBA00022448"/>
    </source>
</evidence>
<dbReference type="STRING" id="1797689.A3F24_01455"/>
<dbReference type="PROSITE" id="PS00211">
    <property type="entry name" value="ABC_TRANSPORTER_1"/>
    <property type="match status" value="1"/>
</dbReference>